<gene>
    <name evidence="4" type="ORF">GCM10009798_26000</name>
</gene>
<evidence type="ECO:0000256" key="3">
    <source>
        <dbReference type="ARBA" id="ARBA00022691"/>
    </source>
</evidence>
<dbReference type="SUPFAM" id="SSF53335">
    <property type="entry name" value="S-adenosyl-L-methionine-dependent methyltransferases"/>
    <property type="match status" value="1"/>
</dbReference>
<keyword evidence="2" id="KW-0808">Transferase</keyword>
<organism evidence="4 5">
    <name type="scientific">Nocardioides panacihumi</name>
    <dbReference type="NCBI Taxonomy" id="400774"/>
    <lineage>
        <taxon>Bacteria</taxon>
        <taxon>Bacillati</taxon>
        <taxon>Actinomycetota</taxon>
        <taxon>Actinomycetes</taxon>
        <taxon>Propionibacteriales</taxon>
        <taxon>Nocardioidaceae</taxon>
        <taxon>Nocardioides</taxon>
    </lineage>
</organism>
<accession>A0ABP5CKR3</accession>
<evidence type="ECO:0000256" key="1">
    <source>
        <dbReference type="ARBA" id="ARBA00022603"/>
    </source>
</evidence>
<name>A0ABP5CKR3_9ACTN</name>
<sequence>MASTSIIAAPANPVRALARWAAQHCPDEGLVLDVGAGEHASGDLRPLLRCHPFIVGTDPDHAIERNAGIAERHRLTAEELALEHPGRYDVILSVYVLEHVEDPRAFASACAAMLRPGGSWFALTLNVRHYFGATAWATNRLGIQPAVLHRLKGPSAGHDHRFPTHYRFNSRRTVTRVCRNTGFDTIELRMYDAPDRYAWYLPQALAHAPSAYSAVAYRIGLPDLMGHLSFRAQRP</sequence>
<protein>
    <recommendedName>
        <fullName evidence="6">Class I SAM-dependent methyltransferase</fullName>
    </recommendedName>
</protein>
<keyword evidence="1" id="KW-0489">Methyltransferase</keyword>
<evidence type="ECO:0000313" key="4">
    <source>
        <dbReference type="EMBL" id="GAA1964591.1"/>
    </source>
</evidence>
<dbReference type="CDD" id="cd02440">
    <property type="entry name" value="AdoMet_MTases"/>
    <property type="match status" value="1"/>
</dbReference>
<dbReference type="InterPro" id="IPR029063">
    <property type="entry name" value="SAM-dependent_MTases_sf"/>
</dbReference>
<keyword evidence="3" id="KW-0949">S-adenosyl-L-methionine</keyword>
<dbReference type="PANTHER" id="PTHR43464:SF19">
    <property type="entry name" value="UBIQUINONE BIOSYNTHESIS O-METHYLTRANSFERASE, MITOCHONDRIAL"/>
    <property type="match status" value="1"/>
</dbReference>
<comment type="caution">
    <text evidence="4">The sequence shown here is derived from an EMBL/GenBank/DDBJ whole genome shotgun (WGS) entry which is preliminary data.</text>
</comment>
<dbReference type="Proteomes" id="UP001500571">
    <property type="component" value="Unassembled WGS sequence"/>
</dbReference>
<dbReference type="RefSeq" id="WP_344045294.1">
    <property type="nucleotide sequence ID" value="NZ_BAAAPB010000002.1"/>
</dbReference>
<evidence type="ECO:0000313" key="5">
    <source>
        <dbReference type="Proteomes" id="UP001500571"/>
    </source>
</evidence>
<dbReference type="EMBL" id="BAAAPB010000002">
    <property type="protein sequence ID" value="GAA1964591.1"/>
    <property type="molecule type" value="Genomic_DNA"/>
</dbReference>
<keyword evidence="5" id="KW-1185">Reference proteome</keyword>
<reference evidence="5" key="1">
    <citation type="journal article" date="2019" name="Int. J. Syst. Evol. Microbiol.">
        <title>The Global Catalogue of Microorganisms (GCM) 10K type strain sequencing project: providing services to taxonomists for standard genome sequencing and annotation.</title>
        <authorList>
            <consortium name="The Broad Institute Genomics Platform"/>
            <consortium name="The Broad Institute Genome Sequencing Center for Infectious Disease"/>
            <person name="Wu L."/>
            <person name="Ma J."/>
        </authorList>
    </citation>
    <scope>NUCLEOTIDE SEQUENCE [LARGE SCALE GENOMIC DNA]</scope>
    <source>
        <strain evidence="5">JCM 15309</strain>
    </source>
</reference>
<dbReference type="Pfam" id="PF13489">
    <property type="entry name" value="Methyltransf_23"/>
    <property type="match status" value="1"/>
</dbReference>
<evidence type="ECO:0000256" key="2">
    <source>
        <dbReference type="ARBA" id="ARBA00022679"/>
    </source>
</evidence>
<dbReference type="PANTHER" id="PTHR43464">
    <property type="entry name" value="METHYLTRANSFERASE"/>
    <property type="match status" value="1"/>
</dbReference>
<dbReference type="Gene3D" id="3.40.50.150">
    <property type="entry name" value="Vaccinia Virus protein VP39"/>
    <property type="match status" value="1"/>
</dbReference>
<proteinExistence type="predicted"/>
<evidence type="ECO:0008006" key="6">
    <source>
        <dbReference type="Google" id="ProtNLM"/>
    </source>
</evidence>